<dbReference type="GO" id="GO:0016538">
    <property type="term" value="F:cyclin-dependent protein serine/threonine kinase regulator activity"/>
    <property type="evidence" value="ECO:0007669"/>
    <property type="project" value="InterPro"/>
</dbReference>
<dbReference type="SMART" id="SM00385">
    <property type="entry name" value="CYCLIN"/>
    <property type="match status" value="2"/>
</dbReference>
<dbReference type="CDD" id="cd20546">
    <property type="entry name" value="CYCLIN_SpCG1C_ScCTK2-like_rpt2"/>
    <property type="match status" value="1"/>
</dbReference>
<dbReference type="OrthoDB" id="4951845at2759"/>
<dbReference type="InterPro" id="IPR036915">
    <property type="entry name" value="Cyclin-like_sf"/>
</dbReference>
<feature type="region of interest" description="Disordered" evidence="4">
    <location>
        <begin position="416"/>
        <end position="594"/>
    </location>
</feature>
<dbReference type="Proteomes" id="UP000001471">
    <property type="component" value="Unassembled WGS sequence"/>
</dbReference>
<accession>B2W5M3</accession>
<evidence type="ECO:0000313" key="7">
    <source>
        <dbReference type="Proteomes" id="UP000001471"/>
    </source>
</evidence>
<dbReference type="InterPro" id="IPR006671">
    <property type="entry name" value="Cyclin_N"/>
</dbReference>
<dbReference type="Gene3D" id="1.10.472.10">
    <property type="entry name" value="Cyclin-like"/>
    <property type="match status" value="2"/>
</dbReference>
<reference evidence="7" key="1">
    <citation type="journal article" date="2013" name="G3 (Bethesda)">
        <title>Comparative genomics of a plant-pathogenic fungus, Pyrenophora tritici-repentis, reveals transduplication and the impact of repeat elements on pathogenicity and population divergence.</title>
        <authorList>
            <person name="Manning V.A."/>
            <person name="Pandelova I."/>
            <person name="Dhillon B."/>
            <person name="Wilhelm L.J."/>
            <person name="Goodwin S.B."/>
            <person name="Berlin A.M."/>
            <person name="Figueroa M."/>
            <person name="Freitag M."/>
            <person name="Hane J.K."/>
            <person name="Henrissat B."/>
            <person name="Holman W.H."/>
            <person name="Kodira C.D."/>
            <person name="Martin J."/>
            <person name="Oliver R.P."/>
            <person name="Robbertse B."/>
            <person name="Schackwitz W."/>
            <person name="Schwartz D.C."/>
            <person name="Spatafora J.W."/>
            <person name="Turgeon B.G."/>
            <person name="Yandava C."/>
            <person name="Young S."/>
            <person name="Zhou S."/>
            <person name="Zeng Q."/>
            <person name="Grigoriev I.V."/>
            <person name="Ma L.-J."/>
            <person name="Ciuffetti L.M."/>
        </authorList>
    </citation>
    <scope>NUCLEOTIDE SEQUENCE [LARGE SCALE GENOMIC DNA]</scope>
    <source>
        <strain evidence="7">Pt-1C-BFP</strain>
    </source>
</reference>
<dbReference type="EMBL" id="DS231618">
    <property type="protein sequence ID" value="EDU47830.1"/>
    <property type="molecule type" value="Genomic_DNA"/>
</dbReference>
<gene>
    <name evidence="6" type="ORF">PTRG_04923</name>
</gene>
<dbReference type="InParanoid" id="B2W5M3"/>
<protein>
    <recommendedName>
        <fullName evidence="2">RNA polymerase II holoenzyme cyclin-like subunit</fullName>
    </recommendedName>
</protein>
<feature type="compositionally biased region" description="Basic and acidic residues" evidence="4">
    <location>
        <begin position="573"/>
        <end position="590"/>
    </location>
</feature>
<evidence type="ECO:0000256" key="3">
    <source>
        <dbReference type="RuleBase" id="RU000383"/>
    </source>
</evidence>
<dbReference type="FunFam" id="1.10.472.10:FF:000073">
    <property type="entry name" value="C-type cyclin"/>
    <property type="match status" value="1"/>
</dbReference>
<dbReference type="HOGENOM" id="CLU_398029_0_0_1"/>
<evidence type="ECO:0000259" key="5">
    <source>
        <dbReference type="SMART" id="SM00385"/>
    </source>
</evidence>
<evidence type="ECO:0000256" key="1">
    <source>
        <dbReference type="ARBA" id="ARBA00008638"/>
    </source>
</evidence>
<dbReference type="GeneID" id="6343166"/>
<name>B2W5M3_PYRTR</name>
<dbReference type="AlphaFoldDB" id="B2W5M3"/>
<dbReference type="InterPro" id="IPR043198">
    <property type="entry name" value="Cyclin/Ssn8"/>
</dbReference>
<dbReference type="GO" id="GO:0006357">
    <property type="term" value="P:regulation of transcription by RNA polymerase II"/>
    <property type="evidence" value="ECO:0007669"/>
    <property type="project" value="InterPro"/>
</dbReference>
<dbReference type="KEGG" id="ptrr:6343166"/>
<feature type="compositionally biased region" description="Basic and acidic residues" evidence="4">
    <location>
        <begin position="451"/>
        <end position="461"/>
    </location>
</feature>
<comment type="similarity">
    <text evidence="1">Belongs to the cyclin family. Cyclin C subfamily.</text>
</comment>
<dbReference type="SUPFAM" id="SSF47954">
    <property type="entry name" value="Cyclin-like"/>
    <property type="match status" value="2"/>
</dbReference>
<dbReference type="eggNOG" id="KOG0834">
    <property type="taxonomic scope" value="Eukaryota"/>
</dbReference>
<feature type="domain" description="Cyclin-like" evidence="5">
    <location>
        <begin position="169"/>
        <end position="256"/>
    </location>
</feature>
<feature type="compositionally biased region" description="Basic and acidic residues" evidence="4">
    <location>
        <begin position="503"/>
        <end position="519"/>
    </location>
</feature>
<organism evidence="6 7">
    <name type="scientific">Pyrenophora tritici-repentis (strain Pt-1C-BFP)</name>
    <name type="common">Wheat tan spot fungus</name>
    <name type="synonym">Drechslera tritici-repentis</name>
    <dbReference type="NCBI Taxonomy" id="426418"/>
    <lineage>
        <taxon>Eukaryota</taxon>
        <taxon>Fungi</taxon>
        <taxon>Dikarya</taxon>
        <taxon>Ascomycota</taxon>
        <taxon>Pezizomycotina</taxon>
        <taxon>Dothideomycetes</taxon>
        <taxon>Pleosporomycetidae</taxon>
        <taxon>Pleosporales</taxon>
        <taxon>Pleosporineae</taxon>
        <taxon>Pleosporaceae</taxon>
        <taxon>Pyrenophora</taxon>
    </lineage>
</organism>
<dbReference type="Pfam" id="PF00134">
    <property type="entry name" value="Cyclin_N"/>
    <property type="match status" value="1"/>
</dbReference>
<feature type="compositionally biased region" description="Polar residues" evidence="4">
    <location>
        <begin position="323"/>
        <end position="332"/>
    </location>
</feature>
<feature type="region of interest" description="Disordered" evidence="4">
    <location>
        <begin position="318"/>
        <end position="347"/>
    </location>
</feature>
<dbReference type="InterPro" id="IPR013763">
    <property type="entry name" value="Cyclin-like_dom"/>
</dbReference>
<dbReference type="STRING" id="426418.B2W5M3"/>
<evidence type="ECO:0000256" key="2">
    <source>
        <dbReference type="ARBA" id="ARBA00014912"/>
    </source>
</evidence>
<proteinExistence type="inferred from homology"/>
<keyword evidence="3" id="KW-0195">Cyclin</keyword>
<evidence type="ECO:0000256" key="4">
    <source>
        <dbReference type="SAM" id="MobiDB-lite"/>
    </source>
</evidence>
<dbReference type="RefSeq" id="XP_001935256.2">
    <property type="nucleotide sequence ID" value="XM_001935221.2"/>
</dbReference>
<evidence type="ECO:0000313" key="6">
    <source>
        <dbReference type="EMBL" id="EDU47830.1"/>
    </source>
</evidence>
<sequence>MPPTASPSERDSERVGPHPSYIEVAKPYILQSRMQRCLSDINMSDAKEDAVRLQGVAWIDQVRRALQLPIRTFNTAVIYYHKFRLLHADNEYNWADAAAAALFTACKIEDTLKKSREILCAHWNLKVGPGESLSSDDPRFENHSKLIIGLERLMLESAGFDFRNRYPQKLMVKLARALRFDASNEAKTIWNLSIDSYRTFAPLKQSTPTLAIACVELAARLHGKDATRFVDTGPVRYSKWATSRAEVMETLLDMLDLYTHHRSATSVGPSYTLEHFINIRIGLNQEASAANIPRYSQYAFETALSGDNTANGLKARNGIDPTSPLTPATPVTLSPGVDQPPKSAIGIRGQNGTVRFMLDAARAHDERAAVEKFHKVEEEEYEVEVPNDTRVDDRERDRARVGRTWLQKKCSTNRLDPAGPDILSDNRRHPEGGGKGNCSRARPNKKIRLKQKMEQDAREDVSQTPSRAHRATPHAHMEYEPATFQSYYRAETRSLSDSVPAQTKDRASSKYDKARKDTDYSETPKQPPIRRLIDRIVFPSPTKKRKLDTKSQARSSEPLSKRHQTRETGLSEADGHQWKKESKGKDEKRGGARGGGTILPTFGVYVFHFGRAADIPELCPIRQNRIMHTRFRSFLRELAACENDAGPYRSEFETERRRKRPFWTFDFDSEGRRNATALGVGGYFAPPAWGVL</sequence>
<feature type="domain" description="Cyclin-like" evidence="5">
    <location>
        <begin position="57"/>
        <end position="156"/>
    </location>
</feature>
<dbReference type="PANTHER" id="PTHR10026">
    <property type="entry name" value="CYCLIN"/>
    <property type="match status" value="1"/>
</dbReference>